<evidence type="ECO:0000313" key="3">
    <source>
        <dbReference type="Proteomes" id="UP001143747"/>
    </source>
</evidence>
<evidence type="ECO:0000313" key="2">
    <source>
        <dbReference type="EMBL" id="MDE4907653.1"/>
    </source>
</evidence>
<dbReference type="EMBL" id="JAKELO010000002">
    <property type="protein sequence ID" value="MDE4907653.1"/>
    <property type="molecule type" value="Genomic_DNA"/>
</dbReference>
<proteinExistence type="predicted"/>
<evidence type="ECO:0000256" key="1">
    <source>
        <dbReference type="SAM" id="MobiDB-lite"/>
    </source>
</evidence>
<accession>A0A9Q4KNG3</accession>
<protein>
    <submittedName>
        <fullName evidence="2">DUF5320 domain-containing protein</fullName>
    </submittedName>
</protein>
<feature type="compositionally biased region" description="Gly residues" evidence="1">
    <location>
        <begin position="1"/>
        <end position="20"/>
    </location>
</feature>
<gene>
    <name evidence="2" type="ORF">L0665_03380</name>
</gene>
<keyword evidence="3" id="KW-1185">Reference proteome</keyword>
<reference evidence="2" key="1">
    <citation type="submission" date="2022-01" db="EMBL/GenBank/DDBJ databases">
        <title>Draft genome of Methanogenium marinum DSM 15558.</title>
        <authorList>
            <person name="Chen S.-C."/>
            <person name="You Y.-T."/>
        </authorList>
    </citation>
    <scope>NUCLEOTIDE SEQUENCE</scope>
    <source>
        <strain evidence="2">DSM 15558</strain>
    </source>
</reference>
<organism evidence="2 3">
    <name type="scientific">Methanogenium marinum</name>
    <dbReference type="NCBI Taxonomy" id="348610"/>
    <lineage>
        <taxon>Archaea</taxon>
        <taxon>Methanobacteriati</taxon>
        <taxon>Methanobacteriota</taxon>
        <taxon>Stenosarchaea group</taxon>
        <taxon>Methanomicrobia</taxon>
        <taxon>Methanomicrobiales</taxon>
        <taxon>Methanomicrobiaceae</taxon>
        <taxon>Methanogenium</taxon>
    </lineage>
</organism>
<feature type="region of interest" description="Disordered" evidence="1">
    <location>
        <begin position="1"/>
        <end position="47"/>
    </location>
</feature>
<sequence length="80" mass="7809">MPGFDGTGPGGLGSRTGRGMGRCPPVGTVAPIAPEEGAVAGSQGTVPPAPAYQFGMGGGFGMGRGRRGGCRGMGRGFGRR</sequence>
<dbReference type="Proteomes" id="UP001143747">
    <property type="component" value="Unassembled WGS sequence"/>
</dbReference>
<name>A0A9Q4KNG3_9EURY</name>
<dbReference type="AlphaFoldDB" id="A0A9Q4KNG3"/>
<dbReference type="RefSeq" id="WP_274924302.1">
    <property type="nucleotide sequence ID" value="NZ_JAKELO010000002.1"/>
</dbReference>
<comment type="caution">
    <text evidence="2">The sequence shown here is derived from an EMBL/GenBank/DDBJ whole genome shotgun (WGS) entry which is preliminary data.</text>
</comment>